<feature type="transmembrane region" description="Helical" evidence="6">
    <location>
        <begin position="175"/>
        <end position="192"/>
    </location>
</feature>
<keyword evidence="4 6" id="KW-1133">Transmembrane helix</keyword>
<comment type="similarity">
    <text evidence="2">Belongs to the SLC13A/DASS transporter (TC 2.A.47) family. DIT1 subfamily.</text>
</comment>
<gene>
    <name evidence="8" type="ORF">SAMN05216233_104217</name>
</gene>
<keyword evidence="9" id="KW-1185">Reference proteome</keyword>
<dbReference type="Pfam" id="PF00939">
    <property type="entry name" value="Na_sulph_symp"/>
    <property type="match status" value="1"/>
</dbReference>
<dbReference type="OrthoDB" id="9784809at2"/>
<name>A0A1G5DJ79_9BACT</name>
<evidence type="ECO:0000256" key="6">
    <source>
        <dbReference type="SAM" id="Phobius"/>
    </source>
</evidence>
<feature type="transmembrane region" description="Helical" evidence="6">
    <location>
        <begin position="431"/>
        <end position="448"/>
    </location>
</feature>
<dbReference type="CDD" id="cd00038">
    <property type="entry name" value="CAP_ED"/>
    <property type="match status" value="1"/>
</dbReference>
<feature type="transmembrane region" description="Helical" evidence="6">
    <location>
        <begin position="201"/>
        <end position="217"/>
    </location>
</feature>
<evidence type="ECO:0000256" key="5">
    <source>
        <dbReference type="ARBA" id="ARBA00023136"/>
    </source>
</evidence>
<dbReference type="InterPro" id="IPR014710">
    <property type="entry name" value="RmlC-like_jellyroll"/>
</dbReference>
<dbReference type="Proteomes" id="UP000198870">
    <property type="component" value="Unassembled WGS sequence"/>
</dbReference>
<dbReference type="PANTHER" id="PTHR42826">
    <property type="entry name" value="DICARBOXYLATE TRANSPORTER 2.1, CHLOROPLASTIC"/>
    <property type="match status" value="1"/>
</dbReference>
<dbReference type="EMBL" id="FMUX01000004">
    <property type="protein sequence ID" value="SCY14624.1"/>
    <property type="molecule type" value="Genomic_DNA"/>
</dbReference>
<dbReference type="RefSeq" id="WP_092210020.1">
    <property type="nucleotide sequence ID" value="NZ_FMUX01000004.1"/>
</dbReference>
<dbReference type="InterPro" id="IPR001898">
    <property type="entry name" value="SLC13A/DASS"/>
</dbReference>
<dbReference type="AlphaFoldDB" id="A0A1G5DJ79"/>
<feature type="transmembrane region" description="Helical" evidence="6">
    <location>
        <begin position="374"/>
        <end position="403"/>
    </location>
</feature>
<evidence type="ECO:0000313" key="9">
    <source>
        <dbReference type="Proteomes" id="UP000198870"/>
    </source>
</evidence>
<dbReference type="GO" id="GO:0022857">
    <property type="term" value="F:transmembrane transporter activity"/>
    <property type="evidence" value="ECO:0007669"/>
    <property type="project" value="InterPro"/>
</dbReference>
<organism evidence="8 9">
    <name type="scientific">Desulfoluna spongiiphila</name>
    <dbReference type="NCBI Taxonomy" id="419481"/>
    <lineage>
        <taxon>Bacteria</taxon>
        <taxon>Pseudomonadati</taxon>
        <taxon>Thermodesulfobacteriota</taxon>
        <taxon>Desulfobacteria</taxon>
        <taxon>Desulfobacterales</taxon>
        <taxon>Desulfolunaceae</taxon>
        <taxon>Desulfoluna</taxon>
    </lineage>
</organism>
<feature type="transmembrane region" description="Helical" evidence="6">
    <location>
        <begin position="608"/>
        <end position="630"/>
    </location>
</feature>
<accession>A0A1G5DJ79</accession>
<dbReference type="Pfam" id="PF00027">
    <property type="entry name" value="cNMP_binding"/>
    <property type="match status" value="1"/>
</dbReference>
<feature type="transmembrane region" description="Helical" evidence="6">
    <location>
        <begin position="547"/>
        <end position="572"/>
    </location>
</feature>
<dbReference type="GO" id="GO:0016020">
    <property type="term" value="C:membrane"/>
    <property type="evidence" value="ECO:0007669"/>
    <property type="project" value="UniProtKB-SubCell"/>
</dbReference>
<dbReference type="SUPFAM" id="SSF51206">
    <property type="entry name" value="cAMP-binding domain-like"/>
    <property type="match status" value="1"/>
</dbReference>
<dbReference type="InterPro" id="IPR030676">
    <property type="entry name" value="CitT-rel"/>
</dbReference>
<dbReference type="Gene3D" id="2.60.120.10">
    <property type="entry name" value="Jelly Rolls"/>
    <property type="match status" value="1"/>
</dbReference>
<evidence type="ECO:0000256" key="3">
    <source>
        <dbReference type="ARBA" id="ARBA00022692"/>
    </source>
</evidence>
<sequence>MQEPTHSGERGGYPSLSDTLLCDAILSRAPASDLAHMLMHVGERRIEKGEALFKEGEPADTVFLVRDGAFSLSGEEVGEVCLWRRDPLASGGYLGQEAVLGARGYKVTAVALEPSSVIEIPTQDIRQLADAHPEIKNLFFASYARRESCVASEPPAPGSVSGATEDAAPFPVREMVGWCATLLVALGCWLGASRLGLEKNTVFYLAIIASAVVLWVFQLVPAFAPPLFVVIMVILLDIVPPDVAVSGFASGSFFMLLSVFGVGAVMVVSGLTFRLSLMVLSLVPSSSFWYSICLFSSGLFLTPVVPSQGARMAILSPFLVDLMGASDPQEKDVLGAHFVNSTLGGIGLMASVFLTGKPANLIVLGLFDYQTQFAFQWMNWLVAASFTGLLMLILFFGTSWVVFRDSRQFRIPRAIVSEQLKVLGPLSSMEWTAAISVGVLILGILFSSVHKVDIPWVALSILTVLILFGGVGKREIRSHIDWSTLLFVGAIIAWLPVMSLTGLDTLVAKHLDWLGEYMRTSLPMFIGLLCLIIVLVRLFLPEPITVILFVTALFPLADVSGVSPWIVGFIILTMAEAYLFSYQCGYFIQLKDILGLKGFDGLYDEGRIFLFNILMIMGRVLAIYASLPFWRYLDII</sequence>
<feature type="transmembrane region" description="Helical" evidence="6">
    <location>
        <begin position="522"/>
        <end position="540"/>
    </location>
</feature>
<keyword evidence="3 6" id="KW-0812">Transmembrane</keyword>
<dbReference type="PROSITE" id="PS50042">
    <property type="entry name" value="CNMP_BINDING_3"/>
    <property type="match status" value="1"/>
</dbReference>
<keyword evidence="5 6" id="KW-0472">Membrane</keyword>
<evidence type="ECO:0000259" key="7">
    <source>
        <dbReference type="PROSITE" id="PS50042"/>
    </source>
</evidence>
<dbReference type="SMART" id="SM00100">
    <property type="entry name" value="cNMP"/>
    <property type="match status" value="1"/>
</dbReference>
<evidence type="ECO:0000256" key="2">
    <source>
        <dbReference type="ARBA" id="ARBA00007349"/>
    </source>
</evidence>
<feature type="transmembrane region" description="Helical" evidence="6">
    <location>
        <begin position="287"/>
        <end position="305"/>
    </location>
</feature>
<feature type="transmembrane region" description="Helical" evidence="6">
    <location>
        <begin position="454"/>
        <end position="472"/>
    </location>
</feature>
<feature type="domain" description="Cyclic nucleotide-binding" evidence="7">
    <location>
        <begin position="25"/>
        <end position="146"/>
    </location>
</feature>
<protein>
    <submittedName>
        <fullName evidence="8">Di-and tricarboxylate transporter</fullName>
    </submittedName>
</protein>
<dbReference type="InterPro" id="IPR000595">
    <property type="entry name" value="cNMP-bd_dom"/>
</dbReference>
<evidence type="ECO:0000256" key="1">
    <source>
        <dbReference type="ARBA" id="ARBA00004141"/>
    </source>
</evidence>
<evidence type="ECO:0000256" key="4">
    <source>
        <dbReference type="ARBA" id="ARBA00022989"/>
    </source>
</evidence>
<comment type="subcellular location">
    <subcellularLocation>
        <location evidence="1">Membrane</location>
        <topology evidence="1">Multi-pass membrane protein</topology>
    </subcellularLocation>
</comment>
<feature type="transmembrane region" description="Helical" evidence="6">
    <location>
        <begin position="333"/>
        <end position="354"/>
    </location>
</feature>
<reference evidence="8 9" key="1">
    <citation type="submission" date="2016-10" db="EMBL/GenBank/DDBJ databases">
        <authorList>
            <person name="de Groot N.N."/>
        </authorList>
    </citation>
    <scope>NUCLEOTIDE SEQUENCE [LARGE SCALE GENOMIC DNA]</scope>
    <source>
        <strain evidence="8 9">AA1</strain>
    </source>
</reference>
<evidence type="ECO:0000313" key="8">
    <source>
        <dbReference type="EMBL" id="SCY14624.1"/>
    </source>
</evidence>
<feature type="transmembrane region" description="Helical" evidence="6">
    <location>
        <begin position="484"/>
        <end position="502"/>
    </location>
</feature>
<feature type="transmembrane region" description="Helical" evidence="6">
    <location>
        <begin position="252"/>
        <end position="275"/>
    </location>
</feature>
<feature type="transmembrane region" description="Helical" evidence="6">
    <location>
        <begin position="223"/>
        <end position="240"/>
    </location>
</feature>
<dbReference type="InterPro" id="IPR018490">
    <property type="entry name" value="cNMP-bd_dom_sf"/>
</dbReference>
<proteinExistence type="inferred from homology"/>
<dbReference type="STRING" id="419481.SAMN05216233_104217"/>